<keyword evidence="1" id="KW-0472">Membrane</keyword>
<keyword evidence="1" id="KW-0812">Transmembrane</keyword>
<name>A0AAP8NJU4_9BACT</name>
<dbReference type="PANTHER" id="PTHR30441">
    <property type="entry name" value="DUF748 DOMAIN-CONTAINING PROTEIN"/>
    <property type="match status" value="1"/>
</dbReference>
<dbReference type="PANTHER" id="PTHR30441:SF8">
    <property type="entry name" value="DUF748 DOMAIN-CONTAINING PROTEIN"/>
    <property type="match status" value="1"/>
</dbReference>
<proteinExistence type="predicted"/>
<sequence>MVMFIIDRGSGSGFPPAECLTGCNSGLFKASDIISRTVKQIGNTNWWCNVSSFRVACCSTRAKKTRLMAQRTFMRWIKGLIPTVIILLGALLLGCICYISIWGVPSFVVQRVEKALLEKGIPSHIETLKVTLWPRAVVTLKNVELLDPEAMPEIRRPIVLLHEADVALNWKKLIEGQVVPERVNVKGMNVTLPVDAGNPEKVFSVTGVNAELNLGRPGMVDIVKADAVVQGIRVTAQGAFPIGQDDSGDFTLTAQDMAAVREQLNQVLNYMDRVKWPDASPPRLIVNLSDDPKGGVRIGMDLQAPFLRYGKIMVRDFLFNGDYADSVIMAKRFTMRDAETAGFVSLSLQADLKKRTLIWDVRSTAPLVSWAVAIVDEALVPKEMKFLSEPHVQLSGRAVFSENWEGVEHLNALGSGSMGAFSVLGEKFQRASCDFSYENGNFYVTDLDIRHPGGSFSGKVMGVDGEIKIDVHSTLPMKAMLGMARSIAPEDAKLPPALEIRGDPELKVYGSVDMGKGWKGPFQVDRLQIEASVTDVFYQGVEFVSAAARAELIGRSVNVTQLDLVRDDGRVKLEGSYLGTDLVFTLESNLKPELLETLARNWFSVPENLQLPEKAVLWVHGRLDIPEGKPVEPTLVRARIHAENLAWNKVPVKMANVEAEYRPNQLFVQNCRVEMEKGVFELFANGFLDGQMFVMGQSTVPLQTIDQLLSMEDDDFFMNRFVFRKDSGLEFSFQGTLGLYNLEKAYDLQATISATNTRYRGVDLKSARADAHLVTDQLVLTNVTTVVSNGNYLSSAGLSGGPSECTLKAKSIDFRFVQDTVEVLGLEGQAYPGYTLRMFSDSAARVLKEFVFTRPVTLSGGGMFPMGDDMKLMKGRIRFDASAGRVRYPLLGTTLDLGRTKGEVLISPQWVVVDKMMGTIWDGTFTGRVLAQIDDGDALNGSFVLQDMNLTSIGKSYDKKMEKATVHGAIEFSSKGGNMNSIQAKGEAALVHGDLVEIPLFGFLGEALSNYIPGLGHLINYKISRADCDFSIEKGYVRTSNFAAQGSNMSLEGGGWIRLSDLQVNSDFKLGLRGFPGFITSPVFLLAGGLFQVRGTGPLSNVSWSFAPFSGGKAPIPPAAAPARKR</sequence>
<dbReference type="EMBL" id="PJKN01000007">
    <property type="protein sequence ID" value="PNC53873.1"/>
    <property type="molecule type" value="Genomic_DNA"/>
</dbReference>
<dbReference type="Proteomes" id="UP000235914">
    <property type="component" value="Unassembled WGS sequence"/>
</dbReference>
<feature type="transmembrane region" description="Helical" evidence="1">
    <location>
        <begin position="80"/>
        <end position="104"/>
    </location>
</feature>
<organism evidence="2 3">
    <name type="scientific">Akkermansia muciniphila</name>
    <dbReference type="NCBI Taxonomy" id="239935"/>
    <lineage>
        <taxon>Bacteria</taxon>
        <taxon>Pseudomonadati</taxon>
        <taxon>Verrucomicrobiota</taxon>
        <taxon>Verrucomicrobiia</taxon>
        <taxon>Verrucomicrobiales</taxon>
        <taxon>Akkermansiaceae</taxon>
        <taxon>Akkermansia</taxon>
    </lineage>
</organism>
<evidence type="ECO:0000313" key="2">
    <source>
        <dbReference type="EMBL" id="PNC53873.1"/>
    </source>
</evidence>
<accession>A0AAP8NJU4</accession>
<comment type="caution">
    <text evidence="2">The sequence shown here is derived from an EMBL/GenBank/DDBJ whole genome shotgun (WGS) entry which is preliminary data.</text>
</comment>
<gene>
    <name evidence="2" type="ORF">CXU09_11320</name>
</gene>
<evidence type="ECO:0008006" key="4">
    <source>
        <dbReference type="Google" id="ProtNLM"/>
    </source>
</evidence>
<dbReference type="InterPro" id="IPR052894">
    <property type="entry name" value="AsmA-related"/>
</dbReference>
<dbReference type="AlphaFoldDB" id="A0AAP8NJU4"/>
<dbReference type="GO" id="GO:0005886">
    <property type="term" value="C:plasma membrane"/>
    <property type="evidence" value="ECO:0007669"/>
    <property type="project" value="TreeGrafter"/>
</dbReference>
<evidence type="ECO:0000256" key="1">
    <source>
        <dbReference type="SAM" id="Phobius"/>
    </source>
</evidence>
<reference evidence="2 3" key="1">
    <citation type="journal article" date="2017" name="BMC Genomics">
        <title>Genome sequencing of 39 Akkermansia muciniphila isolates reveals its population structure, genomic and functional diverisity, and global distribution in mammalian gut microbiotas.</title>
        <authorList>
            <person name="Guo X."/>
            <person name="Li S."/>
            <person name="Zhang J."/>
            <person name="Wu F."/>
            <person name="Li X."/>
            <person name="Wu D."/>
            <person name="Zhang M."/>
            <person name="Ou Z."/>
            <person name="Jie Z."/>
            <person name="Yan Q."/>
            <person name="Li P."/>
            <person name="Yi J."/>
            <person name="Peng Y."/>
        </authorList>
    </citation>
    <scope>NUCLEOTIDE SEQUENCE [LARGE SCALE GENOMIC DNA]</scope>
    <source>
        <strain evidence="2 3">GP43</strain>
    </source>
</reference>
<evidence type="ECO:0000313" key="3">
    <source>
        <dbReference type="Proteomes" id="UP000235914"/>
    </source>
</evidence>
<protein>
    <recommendedName>
        <fullName evidence="4">AsmA-like C-terminal domain-containing protein</fullName>
    </recommendedName>
</protein>
<keyword evidence="1" id="KW-1133">Transmembrane helix</keyword>
<dbReference type="GO" id="GO:0090313">
    <property type="term" value="P:regulation of protein targeting to membrane"/>
    <property type="evidence" value="ECO:0007669"/>
    <property type="project" value="TreeGrafter"/>
</dbReference>